<protein>
    <submittedName>
        <fullName evidence="1">Uncharacterized protein</fullName>
    </submittedName>
</protein>
<dbReference type="AlphaFoldDB" id="A0A7W8A8D4"/>
<dbReference type="RefSeq" id="WP_184968884.1">
    <property type="nucleotide sequence ID" value="NZ_JACHIN010000010.1"/>
</dbReference>
<evidence type="ECO:0000313" key="1">
    <source>
        <dbReference type="EMBL" id="MBB5081511.1"/>
    </source>
</evidence>
<dbReference type="Proteomes" id="UP000568380">
    <property type="component" value="Unassembled WGS sequence"/>
</dbReference>
<gene>
    <name evidence="1" type="ORF">HNR40_007006</name>
</gene>
<evidence type="ECO:0000313" key="2">
    <source>
        <dbReference type="Proteomes" id="UP000568380"/>
    </source>
</evidence>
<accession>A0A7W8A8D4</accession>
<name>A0A7W8A8D4_9ACTN</name>
<organism evidence="1 2">
    <name type="scientific">Nonomuraea endophytica</name>
    <dbReference type="NCBI Taxonomy" id="714136"/>
    <lineage>
        <taxon>Bacteria</taxon>
        <taxon>Bacillati</taxon>
        <taxon>Actinomycetota</taxon>
        <taxon>Actinomycetes</taxon>
        <taxon>Streptosporangiales</taxon>
        <taxon>Streptosporangiaceae</taxon>
        <taxon>Nonomuraea</taxon>
    </lineage>
</organism>
<proteinExistence type="predicted"/>
<comment type="caution">
    <text evidence="1">The sequence shown here is derived from an EMBL/GenBank/DDBJ whole genome shotgun (WGS) entry which is preliminary data.</text>
</comment>
<reference evidence="1 2" key="1">
    <citation type="submission" date="2020-08" db="EMBL/GenBank/DDBJ databases">
        <title>Genomic Encyclopedia of Type Strains, Phase IV (KMG-IV): sequencing the most valuable type-strain genomes for metagenomic binning, comparative biology and taxonomic classification.</title>
        <authorList>
            <person name="Goeker M."/>
        </authorList>
    </citation>
    <scope>NUCLEOTIDE SEQUENCE [LARGE SCALE GENOMIC DNA]</scope>
    <source>
        <strain evidence="1 2">DSM 45385</strain>
    </source>
</reference>
<dbReference type="EMBL" id="JACHIN010000010">
    <property type="protein sequence ID" value="MBB5081511.1"/>
    <property type="molecule type" value="Genomic_DNA"/>
</dbReference>
<keyword evidence="2" id="KW-1185">Reference proteome</keyword>
<sequence length="82" mass="9636">MLTAIERDCGWVTPKEYGEFCDAYGYDVTSSPAYPVLRRTRLLRMTTWLAQKYGESPEISREVQHRIRSLENDEQILSWSAY</sequence>